<dbReference type="Pfam" id="PF00273">
    <property type="entry name" value="Serum_albumin"/>
    <property type="match status" value="2"/>
</dbReference>
<dbReference type="InParanoid" id="A0A6J2V8F4"/>
<dbReference type="GO" id="GO:0090482">
    <property type="term" value="F:vitamin transmembrane transporter activity"/>
    <property type="evidence" value="ECO:0007669"/>
    <property type="project" value="InterPro"/>
</dbReference>
<dbReference type="CTD" id="2638"/>
<evidence type="ECO:0000256" key="11">
    <source>
        <dbReference type="ARBA" id="ARBA00029834"/>
    </source>
</evidence>
<keyword evidence="10" id="KW-0009">Actin-binding</keyword>
<keyword evidence="9" id="KW-1015">Disulfide bond</keyword>
<gene>
    <name evidence="17" type="primary">gc</name>
</gene>
<dbReference type="GO" id="GO:0005737">
    <property type="term" value="C:cytoplasm"/>
    <property type="evidence" value="ECO:0007669"/>
    <property type="project" value="TreeGrafter"/>
</dbReference>
<evidence type="ECO:0000256" key="6">
    <source>
        <dbReference type="ARBA" id="ARBA00022729"/>
    </source>
</evidence>
<dbReference type="Proteomes" id="UP000504632">
    <property type="component" value="Chromosome 1"/>
</dbReference>
<sequence length="470" mass="52809">MWIPVIIIILGTFTHTLAKDNGKSYEKEKICEGLQAVGSAKFREVVIAVYSQKFPNGTFEEVTCVAEEMAKLAEKCCLDDANPDCYDKGATAISDKSCRKDSPFPKHPGITQCCVQQGRERKLCLAMLRYAADELPSLLEPSNEEICKQYQQDPVDYSARYVYELARRHRSIPAGFILNATQNQVKMAETCCSLAHLNPCFFKERYELRKSSNSLRFLSNVCNNRVNLRSHKTGLAVYYGGLLKSSFEEAMTTASSFHTALTKCCLQPHADCLLQEFSGFQKILCNESTMTSMSVEFESCCKKTPLESLMCVDNMKRQPPQTADTPPTLSSQLCQETQPHAIERYLFQIGVKHASVSRPMMTTILDSIKHTVIGCCNSTDTQACMRQQEAKVEKTAALLSQTDNMCSQYFRLDFPEFKKKMHGEIQGEGKEERVEAVVKLASTCCFQHSPAVLCQKLMKAFIESKDDTIV</sequence>
<evidence type="ECO:0000256" key="13">
    <source>
        <dbReference type="ARBA" id="ARBA00046813"/>
    </source>
</evidence>
<dbReference type="InterPro" id="IPR015247">
    <property type="entry name" value="VitD-bind_III"/>
</dbReference>
<proteinExistence type="predicted"/>
<dbReference type="PROSITE" id="PS51438">
    <property type="entry name" value="ALBUMIN_2"/>
    <property type="match status" value="2"/>
</dbReference>
<comment type="subunit">
    <text evidence="13">Associates with membrane-bound immunoglobulin on the surface of B-lymphocytes and with IgG Fc receptor on the membranes of T-lymphocytes. Interacts with LRP2; the interaction is required for renal uptake of GC in complex with 25-hydroxyvitamin D3.</text>
</comment>
<dbReference type="Pfam" id="PF09164">
    <property type="entry name" value="VitD-bind_III"/>
    <property type="match status" value="1"/>
</dbReference>
<keyword evidence="5" id="KW-0964">Secreted</keyword>
<dbReference type="GO" id="GO:0003779">
    <property type="term" value="F:actin binding"/>
    <property type="evidence" value="ECO:0007669"/>
    <property type="project" value="UniProtKB-KW"/>
</dbReference>
<dbReference type="InterPro" id="IPR000264">
    <property type="entry name" value="ALB/AFP/VDB"/>
</dbReference>
<evidence type="ECO:0000256" key="3">
    <source>
        <dbReference type="ARBA" id="ARBA00020134"/>
    </source>
</evidence>
<dbReference type="InterPro" id="IPR020858">
    <property type="entry name" value="Serum_albumin-like"/>
</dbReference>
<evidence type="ECO:0000313" key="16">
    <source>
        <dbReference type="Proteomes" id="UP000504632"/>
    </source>
</evidence>
<evidence type="ECO:0000256" key="9">
    <source>
        <dbReference type="ARBA" id="ARBA00023157"/>
    </source>
</evidence>
<dbReference type="FunCoup" id="A0A6J2V8F4">
    <property type="interactions" value="818"/>
</dbReference>
<keyword evidence="8" id="KW-0848">Vitamin D</keyword>
<feature type="signal peptide" evidence="14">
    <location>
        <begin position="1"/>
        <end position="18"/>
    </location>
</feature>
<keyword evidence="6 14" id="KW-0732">Signal</keyword>
<feature type="chain" id="PRO_5027076804" description="Vitamin D-binding protein" evidence="14">
    <location>
        <begin position="19"/>
        <end position="470"/>
    </location>
</feature>
<dbReference type="GO" id="GO:0072562">
    <property type="term" value="C:blood microparticle"/>
    <property type="evidence" value="ECO:0007669"/>
    <property type="project" value="TreeGrafter"/>
</dbReference>
<evidence type="ECO:0000256" key="1">
    <source>
        <dbReference type="ARBA" id="ARBA00002354"/>
    </source>
</evidence>
<organism evidence="16 17">
    <name type="scientific">Chanos chanos</name>
    <name type="common">Milkfish</name>
    <name type="synonym">Mugil chanos</name>
    <dbReference type="NCBI Taxonomy" id="29144"/>
    <lineage>
        <taxon>Eukaryota</taxon>
        <taxon>Metazoa</taxon>
        <taxon>Chordata</taxon>
        <taxon>Craniata</taxon>
        <taxon>Vertebrata</taxon>
        <taxon>Euteleostomi</taxon>
        <taxon>Actinopterygii</taxon>
        <taxon>Neopterygii</taxon>
        <taxon>Teleostei</taxon>
        <taxon>Ostariophysi</taxon>
        <taxon>Gonorynchiformes</taxon>
        <taxon>Chanidae</taxon>
        <taxon>Chanos</taxon>
    </lineage>
</organism>
<dbReference type="OrthoDB" id="9874779at2759"/>
<dbReference type="PANTHER" id="PTHR11385">
    <property type="entry name" value="SERUM ALBUMIN-RELATED"/>
    <property type="match status" value="1"/>
</dbReference>
<comment type="subcellular location">
    <subcellularLocation>
        <location evidence="2">Secreted</location>
    </subcellularLocation>
</comment>
<name>A0A6J2V8F4_CHACN</name>
<dbReference type="AlphaFoldDB" id="A0A6J2V8F4"/>
<dbReference type="GO" id="GO:0005499">
    <property type="term" value="F:vitamin D binding"/>
    <property type="evidence" value="ECO:0007669"/>
    <property type="project" value="UniProtKB-KW"/>
</dbReference>
<evidence type="ECO:0000256" key="10">
    <source>
        <dbReference type="ARBA" id="ARBA00023203"/>
    </source>
</evidence>
<accession>A0A6J2V8F4</accession>
<dbReference type="Gene3D" id="1.10.246.10">
    <property type="match status" value="4"/>
</dbReference>
<comment type="function">
    <text evidence="1">Involved in vitamin D transport and storage, scavenging of extracellular G-actin, enhancement of the chemotactic activity of C5 alpha for neutrophils in inflammation and macrophage activation.</text>
</comment>
<evidence type="ECO:0000256" key="8">
    <source>
        <dbReference type="ARBA" id="ARBA00022897"/>
    </source>
</evidence>
<evidence type="ECO:0000256" key="4">
    <source>
        <dbReference type="ARBA" id="ARBA00022448"/>
    </source>
</evidence>
<evidence type="ECO:0000256" key="5">
    <source>
        <dbReference type="ARBA" id="ARBA00022525"/>
    </source>
</evidence>
<dbReference type="SUPFAM" id="SSF48552">
    <property type="entry name" value="Serum albumin-like"/>
    <property type="match status" value="2"/>
</dbReference>
<evidence type="ECO:0000256" key="2">
    <source>
        <dbReference type="ARBA" id="ARBA00004613"/>
    </source>
</evidence>
<dbReference type="PRINTS" id="PR00802">
    <property type="entry name" value="SERUMALBUMIN"/>
</dbReference>
<dbReference type="InterPro" id="IPR000213">
    <property type="entry name" value="VitD-bd"/>
</dbReference>
<evidence type="ECO:0000256" key="12">
    <source>
        <dbReference type="ARBA" id="ARBA00032443"/>
    </source>
</evidence>
<dbReference type="SMART" id="SM00103">
    <property type="entry name" value="ALBUMIN"/>
    <property type="match status" value="2"/>
</dbReference>
<evidence type="ECO:0000259" key="15">
    <source>
        <dbReference type="PROSITE" id="PS51438"/>
    </source>
</evidence>
<keyword evidence="4" id="KW-0813">Transport</keyword>
<reference evidence="17" key="1">
    <citation type="submission" date="2025-08" db="UniProtKB">
        <authorList>
            <consortium name="RefSeq"/>
        </authorList>
    </citation>
    <scope>IDENTIFICATION</scope>
</reference>
<feature type="domain" description="Albumin" evidence="15">
    <location>
        <begin position="18"/>
        <end position="210"/>
    </location>
</feature>
<keyword evidence="16" id="KW-1185">Reference proteome</keyword>
<keyword evidence="7" id="KW-0677">Repeat</keyword>
<dbReference type="PANTHER" id="PTHR11385:SF11">
    <property type="entry name" value="VITAMIN D-BINDING PROTEIN"/>
    <property type="match status" value="1"/>
</dbReference>
<dbReference type="InterPro" id="IPR014760">
    <property type="entry name" value="Serum_albumin_N"/>
</dbReference>
<evidence type="ECO:0000256" key="14">
    <source>
        <dbReference type="SAM" id="SignalP"/>
    </source>
</evidence>
<feature type="domain" description="Albumin" evidence="15">
    <location>
        <begin position="214"/>
        <end position="394"/>
    </location>
</feature>
<dbReference type="RefSeq" id="XP_030628589.1">
    <property type="nucleotide sequence ID" value="XM_030772729.1"/>
</dbReference>
<dbReference type="PRINTS" id="PR00804">
    <property type="entry name" value="VITAMNDBNDNG"/>
</dbReference>
<evidence type="ECO:0000313" key="17">
    <source>
        <dbReference type="RefSeq" id="XP_030628589.1"/>
    </source>
</evidence>
<dbReference type="GeneID" id="115810728"/>
<evidence type="ECO:0000256" key="7">
    <source>
        <dbReference type="ARBA" id="ARBA00022737"/>
    </source>
</evidence>
<protein>
    <recommendedName>
        <fullName evidence="3">Vitamin D-binding protein</fullName>
    </recommendedName>
    <alternativeName>
        <fullName evidence="11">Gc-globulin</fullName>
    </alternativeName>
    <alternativeName>
        <fullName evidence="12">Group-specific component</fullName>
    </alternativeName>
</protein>